<evidence type="ECO:0000256" key="3">
    <source>
        <dbReference type="ARBA" id="ARBA00023242"/>
    </source>
</evidence>
<dbReference type="SUPFAM" id="SSF54928">
    <property type="entry name" value="RNA-binding domain, RBD"/>
    <property type="match status" value="1"/>
</dbReference>
<evidence type="ECO:0000256" key="1">
    <source>
        <dbReference type="ARBA" id="ARBA00004604"/>
    </source>
</evidence>
<dbReference type="KEGG" id="tgb:HG536_0D03300"/>
<feature type="compositionally biased region" description="Basic residues" evidence="5">
    <location>
        <begin position="1"/>
        <end position="10"/>
    </location>
</feature>
<evidence type="ECO:0000313" key="7">
    <source>
        <dbReference type="EMBL" id="QLL32808.1"/>
    </source>
</evidence>
<feature type="region of interest" description="Disordered" evidence="5">
    <location>
        <begin position="1"/>
        <end position="87"/>
    </location>
</feature>
<dbReference type="SMART" id="SM00360">
    <property type="entry name" value="RRM"/>
    <property type="match status" value="1"/>
</dbReference>
<dbReference type="RefSeq" id="XP_037139482.1">
    <property type="nucleotide sequence ID" value="XM_037283586.1"/>
</dbReference>
<keyword evidence="8" id="KW-1185">Reference proteome</keyword>
<evidence type="ECO:0000259" key="6">
    <source>
        <dbReference type="PROSITE" id="PS50102"/>
    </source>
</evidence>
<proteinExistence type="predicted"/>
<protein>
    <recommendedName>
        <fullName evidence="6">RRM domain-containing protein</fullName>
    </recommendedName>
</protein>
<accession>A0A7G3ZH22</accession>
<evidence type="ECO:0000256" key="2">
    <source>
        <dbReference type="ARBA" id="ARBA00022884"/>
    </source>
</evidence>
<sequence length="222" mass="25262">MVKKVSKKASKKLEQEPQEATENAEKELTSVAASQSDESDESAADSDDDDIEGLSSGDEDENGSTHKIKKLDLKKKNQKSSSNKDSSSTEYSAIIYVSRLPHGFHEKELSKYFSQFGDLKEVRLARNKKSGNSRHYGFVEFANKDDARVAQETMNNYLIMGHLLQVRLLPKGSKIEKLYKYRKRAFQHTAVKKSADQLKEKAKAKHDERMRQLDKAGIQFTW</sequence>
<reference evidence="7 8" key="1">
    <citation type="submission" date="2020-06" db="EMBL/GenBank/DDBJ databases">
        <title>The yeast mating-type switching endonuclease HO is a domesticated member of an unorthodox homing genetic element family.</title>
        <authorList>
            <person name="Coughlan A.Y."/>
            <person name="Lombardi L."/>
            <person name="Braun-Galleani S."/>
            <person name="Martos A.R."/>
            <person name="Galeote V."/>
            <person name="Bigey F."/>
            <person name="Dequin S."/>
            <person name="Byrne K.P."/>
            <person name="Wolfe K.H."/>
        </authorList>
    </citation>
    <scope>NUCLEOTIDE SEQUENCE [LARGE SCALE GENOMIC DNA]</scope>
    <source>
        <strain evidence="7 8">CBS764</strain>
    </source>
</reference>
<gene>
    <name evidence="7" type="ORF">HG536_0D03300</name>
</gene>
<dbReference type="EMBL" id="CP059249">
    <property type="protein sequence ID" value="QLL32808.1"/>
    <property type="molecule type" value="Genomic_DNA"/>
</dbReference>
<keyword evidence="2 4" id="KW-0694">RNA-binding</keyword>
<evidence type="ECO:0000256" key="5">
    <source>
        <dbReference type="SAM" id="MobiDB-lite"/>
    </source>
</evidence>
<dbReference type="InterPro" id="IPR000504">
    <property type="entry name" value="RRM_dom"/>
</dbReference>
<dbReference type="AlphaFoldDB" id="A0A7G3ZH22"/>
<feature type="domain" description="RRM" evidence="6">
    <location>
        <begin position="93"/>
        <end position="171"/>
    </location>
</feature>
<dbReference type="PROSITE" id="PS50102">
    <property type="entry name" value="RRM"/>
    <property type="match status" value="1"/>
</dbReference>
<comment type="subcellular location">
    <subcellularLocation>
        <location evidence="1">Nucleus</location>
        <location evidence="1">Nucleolus</location>
    </subcellularLocation>
</comment>
<dbReference type="GO" id="GO:0003723">
    <property type="term" value="F:RNA binding"/>
    <property type="evidence" value="ECO:0007669"/>
    <property type="project" value="UniProtKB-UniRule"/>
</dbReference>
<dbReference type="Proteomes" id="UP000515788">
    <property type="component" value="Chromosome 4"/>
</dbReference>
<dbReference type="PANTHER" id="PTHR46754">
    <property type="entry name" value="MKI67 FHA DOMAIN-INTERACTING NUCLEOLAR PHOSPHOPROTEIN"/>
    <property type="match status" value="1"/>
</dbReference>
<dbReference type="OrthoDB" id="21467at2759"/>
<dbReference type="Gene3D" id="3.30.70.330">
    <property type="match status" value="1"/>
</dbReference>
<dbReference type="GeneID" id="59325975"/>
<evidence type="ECO:0000313" key="8">
    <source>
        <dbReference type="Proteomes" id="UP000515788"/>
    </source>
</evidence>
<keyword evidence="3" id="KW-0539">Nucleus</keyword>
<dbReference type="Pfam" id="PF00076">
    <property type="entry name" value="RRM_1"/>
    <property type="match status" value="1"/>
</dbReference>
<dbReference type="InterPro" id="IPR035979">
    <property type="entry name" value="RBD_domain_sf"/>
</dbReference>
<name>A0A7G3ZH22_9SACH</name>
<dbReference type="InterPro" id="IPR012677">
    <property type="entry name" value="Nucleotide-bd_a/b_plait_sf"/>
</dbReference>
<evidence type="ECO:0000256" key="4">
    <source>
        <dbReference type="PROSITE-ProRule" id="PRU00176"/>
    </source>
</evidence>
<organism evidence="7 8">
    <name type="scientific">Torulaspora globosa</name>
    <dbReference type="NCBI Taxonomy" id="48254"/>
    <lineage>
        <taxon>Eukaryota</taxon>
        <taxon>Fungi</taxon>
        <taxon>Dikarya</taxon>
        <taxon>Ascomycota</taxon>
        <taxon>Saccharomycotina</taxon>
        <taxon>Saccharomycetes</taxon>
        <taxon>Saccharomycetales</taxon>
        <taxon>Saccharomycetaceae</taxon>
        <taxon>Torulaspora</taxon>
    </lineage>
</organism>
<feature type="compositionally biased region" description="Acidic residues" evidence="5">
    <location>
        <begin position="37"/>
        <end position="62"/>
    </location>
</feature>
<dbReference type="GO" id="GO:0005730">
    <property type="term" value="C:nucleolus"/>
    <property type="evidence" value="ECO:0007669"/>
    <property type="project" value="UniProtKB-SubCell"/>
</dbReference>